<keyword evidence="1" id="KW-1133">Transmembrane helix</keyword>
<dbReference type="Proteomes" id="UP001321748">
    <property type="component" value="Chromosome"/>
</dbReference>
<name>A0ABN6SKF2_9BIFI</name>
<evidence type="ECO:0000256" key="1">
    <source>
        <dbReference type="SAM" id="Phobius"/>
    </source>
</evidence>
<feature type="transmembrane region" description="Helical" evidence="1">
    <location>
        <begin position="12"/>
        <end position="32"/>
    </location>
</feature>
<protein>
    <submittedName>
        <fullName evidence="2">Uncharacterized protein</fullName>
    </submittedName>
</protein>
<organism evidence="2 3">
    <name type="scientific">Bombiscardovia apis</name>
    <dbReference type="NCBI Taxonomy" id="2932182"/>
    <lineage>
        <taxon>Bacteria</taxon>
        <taxon>Bacillati</taxon>
        <taxon>Actinomycetota</taxon>
        <taxon>Actinomycetes</taxon>
        <taxon>Bifidobacteriales</taxon>
        <taxon>Bifidobacteriaceae</taxon>
        <taxon>Bombiscardovia</taxon>
    </lineage>
</organism>
<dbReference type="EMBL" id="AP026800">
    <property type="protein sequence ID" value="BDR55190.1"/>
    <property type="molecule type" value="Genomic_DNA"/>
</dbReference>
<keyword evidence="3" id="KW-1185">Reference proteome</keyword>
<proteinExistence type="predicted"/>
<accession>A0ABN6SKF2</accession>
<gene>
    <name evidence="2" type="ORF">KIMH_13010</name>
</gene>
<evidence type="ECO:0000313" key="2">
    <source>
        <dbReference type="EMBL" id="BDR55190.1"/>
    </source>
</evidence>
<keyword evidence="1" id="KW-0812">Transmembrane</keyword>
<evidence type="ECO:0000313" key="3">
    <source>
        <dbReference type="Proteomes" id="UP001321748"/>
    </source>
</evidence>
<keyword evidence="1" id="KW-0472">Membrane</keyword>
<reference evidence="2 3" key="1">
    <citation type="journal article" date="2023" name="Microbiol. Spectr.">
        <title>Symbiosis of Carpenter Bees with Uncharacterized Lactic Acid Bacteria Showing NAD Auxotrophy.</title>
        <authorList>
            <person name="Kawasaki S."/>
            <person name="Ozawa K."/>
            <person name="Mori T."/>
            <person name="Yamamoto A."/>
            <person name="Ito M."/>
            <person name="Ohkuma M."/>
            <person name="Sakamoto M."/>
            <person name="Matsutani M."/>
        </authorList>
    </citation>
    <scope>NUCLEOTIDE SEQUENCE [LARGE SCALE GENOMIC DNA]</scope>
    <source>
        <strain evidence="2 3">KimH</strain>
    </source>
</reference>
<sequence>MKAFNKGSLEVFAPLAAPFCIASVKYYVWILLPRALSSWFHGTIADSAFVCVRNLSWELWEVENGERRSAADTAMGSYNKWGREDSPEPR</sequence>